<evidence type="ECO:0000256" key="9">
    <source>
        <dbReference type="PIRSR" id="PIRSR601929-1"/>
    </source>
</evidence>
<feature type="binding site" evidence="10">
    <location>
        <position position="261"/>
    </location>
    <ligand>
        <name>Mn(2+)</name>
        <dbReference type="ChEBI" id="CHEBI:29035"/>
    </ligand>
</feature>
<evidence type="ECO:0000256" key="1">
    <source>
        <dbReference type="ARBA" id="ARBA00004271"/>
    </source>
</evidence>
<dbReference type="InterPro" id="IPR001929">
    <property type="entry name" value="Germin"/>
</dbReference>
<proteinExistence type="inferred from homology"/>
<name>A0A9D5CYN8_9LILI</name>
<evidence type="ECO:0000313" key="15">
    <source>
        <dbReference type="Proteomes" id="UP001085076"/>
    </source>
</evidence>
<keyword evidence="4" id="KW-0964">Secreted</keyword>
<comment type="similarity">
    <text evidence="2">Belongs to the germin family.</text>
</comment>
<dbReference type="EMBL" id="JAGGNH010000002">
    <property type="protein sequence ID" value="KAJ0981132.1"/>
    <property type="molecule type" value="Genomic_DNA"/>
</dbReference>
<evidence type="ECO:0000256" key="5">
    <source>
        <dbReference type="ARBA" id="ARBA00022723"/>
    </source>
</evidence>
<dbReference type="InterPro" id="IPR011051">
    <property type="entry name" value="RmlC_Cupin_sf"/>
</dbReference>
<feature type="binding site" evidence="10">
    <location>
        <position position="268"/>
    </location>
    <ligand>
        <name>Mn(2+)</name>
        <dbReference type="ChEBI" id="CHEBI:29035"/>
    </ligand>
</feature>
<dbReference type="GO" id="GO:0048046">
    <property type="term" value="C:apoplast"/>
    <property type="evidence" value="ECO:0007669"/>
    <property type="project" value="UniProtKB-SubCell"/>
</dbReference>
<dbReference type="PANTHER" id="PTHR31238">
    <property type="entry name" value="GERMIN-LIKE PROTEIN SUBFAMILY 3 MEMBER 3"/>
    <property type="match status" value="1"/>
</dbReference>
<evidence type="ECO:0000256" key="3">
    <source>
        <dbReference type="ARBA" id="ARBA00022523"/>
    </source>
</evidence>
<feature type="compositionally biased region" description="Basic and acidic residues" evidence="12">
    <location>
        <begin position="85"/>
        <end position="99"/>
    </location>
</feature>
<accession>A0A9D5CYN8</accession>
<dbReference type="AlphaFoldDB" id="A0A9D5CYN8"/>
<evidence type="ECO:0000256" key="6">
    <source>
        <dbReference type="ARBA" id="ARBA00022729"/>
    </source>
</evidence>
<feature type="disulfide bond" evidence="11">
    <location>
        <begin position="184"/>
        <end position="199"/>
    </location>
</feature>
<evidence type="ECO:0000256" key="7">
    <source>
        <dbReference type="ARBA" id="ARBA00023157"/>
    </source>
</evidence>
<dbReference type="Pfam" id="PF00190">
    <property type="entry name" value="Cupin_1"/>
    <property type="match status" value="1"/>
</dbReference>
<feature type="region of interest" description="Disordered" evidence="12">
    <location>
        <begin position="64"/>
        <end position="99"/>
    </location>
</feature>
<dbReference type="InterPro" id="IPR006045">
    <property type="entry name" value="Cupin_1"/>
</dbReference>
<keyword evidence="5 9" id="KW-0479">Metal-binding</keyword>
<gene>
    <name evidence="14" type="ORF">J5N97_009387</name>
</gene>
<evidence type="ECO:0000256" key="12">
    <source>
        <dbReference type="SAM" id="MobiDB-lite"/>
    </source>
</evidence>
<reference evidence="14" key="2">
    <citation type="journal article" date="2022" name="Hortic Res">
        <title>The genome of Dioscorea zingiberensis sheds light on the biosynthesis, origin and evolution of the medicinally important diosgenin saponins.</title>
        <authorList>
            <person name="Li Y."/>
            <person name="Tan C."/>
            <person name="Li Z."/>
            <person name="Guo J."/>
            <person name="Li S."/>
            <person name="Chen X."/>
            <person name="Wang C."/>
            <person name="Dai X."/>
            <person name="Yang H."/>
            <person name="Song W."/>
            <person name="Hou L."/>
            <person name="Xu J."/>
            <person name="Tong Z."/>
            <person name="Xu A."/>
            <person name="Yuan X."/>
            <person name="Wang W."/>
            <person name="Yang Q."/>
            <person name="Chen L."/>
            <person name="Sun Z."/>
            <person name="Wang K."/>
            <person name="Pan B."/>
            <person name="Chen J."/>
            <person name="Bao Y."/>
            <person name="Liu F."/>
            <person name="Qi X."/>
            <person name="Gang D.R."/>
            <person name="Wen J."/>
            <person name="Li J."/>
        </authorList>
    </citation>
    <scope>NUCLEOTIDE SEQUENCE</scope>
    <source>
        <strain evidence="14">Dzin_1.0</strain>
    </source>
</reference>
<feature type="binding site" evidence="9">
    <location>
        <position position="263"/>
    </location>
    <ligand>
        <name>oxalate</name>
        <dbReference type="ChEBI" id="CHEBI:30623"/>
    </ligand>
</feature>
<feature type="binding site" evidence="9">
    <location>
        <position position="268"/>
    </location>
    <ligand>
        <name>oxalate</name>
        <dbReference type="ChEBI" id="CHEBI:30623"/>
    </ligand>
</feature>
<keyword evidence="3" id="KW-0052">Apoplast</keyword>
<protein>
    <recommendedName>
        <fullName evidence="13">Cupin type-1 domain-containing protein</fullName>
    </recommendedName>
</protein>
<evidence type="ECO:0000256" key="4">
    <source>
        <dbReference type="ARBA" id="ARBA00022525"/>
    </source>
</evidence>
<dbReference type="PRINTS" id="PR00325">
    <property type="entry name" value="GERMIN"/>
</dbReference>
<feature type="domain" description="Cupin type-1" evidence="13">
    <location>
        <begin position="213"/>
        <end position="359"/>
    </location>
</feature>
<dbReference type="Gene3D" id="2.60.120.10">
    <property type="entry name" value="Jelly Rolls"/>
    <property type="match status" value="1"/>
</dbReference>
<keyword evidence="7 11" id="KW-1015">Disulfide bond</keyword>
<dbReference type="PROSITE" id="PS00725">
    <property type="entry name" value="GERMIN"/>
    <property type="match status" value="1"/>
</dbReference>
<dbReference type="SUPFAM" id="SSF51182">
    <property type="entry name" value="RmlC-like cupins"/>
    <property type="match status" value="1"/>
</dbReference>
<comment type="caution">
    <text evidence="14">The sequence shown here is derived from an EMBL/GenBank/DDBJ whole genome shotgun (WGS) entry which is preliminary data.</text>
</comment>
<reference evidence="14" key="1">
    <citation type="submission" date="2021-03" db="EMBL/GenBank/DDBJ databases">
        <authorList>
            <person name="Li Z."/>
            <person name="Yang C."/>
        </authorList>
    </citation>
    <scope>NUCLEOTIDE SEQUENCE</scope>
    <source>
        <strain evidence="14">Dzin_1.0</strain>
        <tissue evidence="14">Leaf</tissue>
    </source>
</reference>
<dbReference type="SMART" id="SM00835">
    <property type="entry name" value="Cupin_1"/>
    <property type="match status" value="1"/>
</dbReference>
<keyword evidence="8 9" id="KW-0464">Manganese</keyword>
<keyword evidence="6" id="KW-0732">Signal</keyword>
<dbReference type="InterPro" id="IPR019780">
    <property type="entry name" value="Germin_Mn-BS"/>
</dbReference>
<sequence length="369" mass="39548">MRFKVMEGEDTPLGHFAKYRGSLSNFSRGTHENLRKELEASYRDGHLDGGKRHYRQLPKLQRSLTPKAQWRHQGSGGELSGLCGHQEEAPRSSRGSDKELDLATMDYLKSPKFLPPPSPKEEEAIRAEIVSVVDLDGPKLAGPDRSTIDGAKMSTVVDENNMFPIILSILILSTTSNAAVQDFCVADLKAAAGPTGYSCKNPATVTIDDFIFSGFRKPGNTSNTIKTAVTPASADQFPGVNGLGISVARLETEQGGVVPLHSHPGATEIAVVTQGSLVAGFISSANTVYYKSLEEGDTIVFPEGLLHFLFNSGNGTAKAIFSFSSSNPRTQLTSLALFGNDLPSDIVGKVTFLDAEVVKKYKGLLGGSK</sequence>
<evidence type="ECO:0000256" key="10">
    <source>
        <dbReference type="PIRSR" id="PIRSR601929-2"/>
    </source>
</evidence>
<comment type="subcellular location">
    <subcellularLocation>
        <location evidence="1">Secreted</location>
        <location evidence="1">Extracellular space</location>
        <location evidence="1">Apoplast</location>
    </subcellularLocation>
</comment>
<dbReference type="OrthoDB" id="1921208at2759"/>
<feature type="binding site" evidence="10">
    <location>
        <position position="307"/>
    </location>
    <ligand>
        <name>Mn(2+)</name>
        <dbReference type="ChEBI" id="CHEBI:29035"/>
    </ligand>
</feature>
<dbReference type="Proteomes" id="UP001085076">
    <property type="component" value="Miscellaneous, Linkage group lg02"/>
</dbReference>
<evidence type="ECO:0000313" key="14">
    <source>
        <dbReference type="EMBL" id="KAJ0981132.1"/>
    </source>
</evidence>
<dbReference type="FunFam" id="2.60.120.10:FF:000047">
    <property type="entry name" value="Auxin-binding protein ABP19a"/>
    <property type="match status" value="1"/>
</dbReference>
<dbReference type="GO" id="GO:0030145">
    <property type="term" value="F:manganese ion binding"/>
    <property type="evidence" value="ECO:0007669"/>
    <property type="project" value="InterPro"/>
</dbReference>
<organism evidence="14 15">
    <name type="scientific">Dioscorea zingiberensis</name>
    <dbReference type="NCBI Taxonomy" id="325984"/>
    <lineage>
        <taxon>Eukaryota</taxon>
        <taxon>Viridiplantae</taxon>
        <taxon>Streptophyta</taxon>
        <taxon>Embryophyta</taxon>
        <taxon>Tracheophyta</taxon>
        <taxon>Spermatophyta</taxon>
        <taxon>Magnoliopsida</taxon>
        <taxon>Liliopsida</taxon>
        <taxon>Dioscoreales</taxon>
        <taxon>Dioscoreaceae</taxon>
        <taxon>Dioscorea</taxon>
    </lineage>
</organism>
<feature type="binding site" evidence="10">
    <location>
        <position position="263"/>
    </location>
    <ligand>
        <name>Mn(2+)</name>
        <dbReference type="ChEBI" id="CHEBI:29035"/>
    </ligand>
</feature>
<evidence type="ECO:0000256" key="11">
    <source>
        <dbReference type="PIRSR" id="PIRSR601929-3"/>
    </source>
</evidence>
<dbReference type="CDD" id="cd02241">
    <property type="entry name" value="cupin_OxOx"/>
    <property type="match status" value="1"/>
</dbReference>
<keyword evidence="15" id="KW-1185">Reference proteome</keyword>
<evidence type="ECO:0000256" key="8">
    <source>
        <dbReference type="ARBA" id="ARBA00023211"/>
    </source>
</evidence>
<evidence type="ECO:0000256" key="2">
    <source>
        <dbReference type="ARBA" id="ARBA00007456"/>
    </source>
</evidence>
<evidence type="ECO:0000259" key="13">
    <source>
        <dbReference type="SMART" id="SM00835"/>
    </source>
</evidence>
<dbReference type="InterPro" id="IPR014710">
    <property type="entry name" value="RmlC-like_jellyroll"/>
</dbReference>